<dbReference type="PANTHER" id="PTHR36174:SF1">
    <property type="entry name" value="LIPID II:GLYCINE GLYCYLTRANSFERASE"/>
    <property type="match status" value="1"/>
</dbReference>
<dbReference type="PANTHER" id="PTHR36174">
    <property type="entry name" value="LIPID II:GLYCINE GLYCYLTRANSFERASE"/>
    <property type="match status" value="1"/>
</dbReference>
<evidence type="ECO:0000313" key="2">
    <source>
        <dbReference type="EMBL" id="VAW87496.1"/>
    </source>
</evidence>
<evidence type="ECO:0000259" key="1">
    <source>
        <dbReference type="Pfam" id="PF13480"/>
    </source>
</evidence>
<feature type="domain" description="BioF2-like acetyltransferase" evidence="1">
    <location>
        <begin position="152"/>
        <end position="288"/>
    </location>
</feature>
<dbReference type="AlphaFoldDB" id="A0A3B1A3L7"/>
<name>A0A3B1A3L7_9ZZZZ</name>
<gene>
    <name evidence="2" type="ORF">MNBD_GAMMA16-1971</name>
</gene>
<dbReference type="InterPro" id="IPR016181">
    <property type="entry name" value="Acyl_CoA_acyltransferase"/>
</dbReference>
<dbReference type="SUPFAM" id="SSF55729">
    <property type="entry name" value="Acyl-CoA N-acyltransferases (Nat)"/>
    <property type="match status" value="1"/>
</dbReference>
<protein>
    <recommendedName>
        <fullName evidence="1">BioF2-like acetyltransferase domain-containing protein</fullName>
    </recommendedName>
</protein>
<dbReference type="InterPro" id="IPR017469">
    <property type="entry name" value="PEP-CTERM_FemAB-rel"/>
</dbReference>
<dbReference type="Gene3D" id="3.40.630.30">
    <property type="match status" value="2"/>
</dbReference>
<dbReference type="InterPro" id="IPR050644">
    <property type="entry name" value="PG_Glycine_Bridge_Synth"/>
</dbReference>
<dbReference type="Pfam" id="PF13480">
    <property type="entry name" value="Acetyltransf_6"/>
    <property type="match status" value="1"/>
</dbReference>
<sequence>MNLQIYSAKVTDKARWNQYVHTHPQATAYHNFSWAQSVEQAYGHPNVSQIALIDDKIIGVLPVIKMTTPLSGHFYCSLPFCDIGHALADNEQIITALLDKLHSMKNSSRAKKIEYRDTCVRVESVTAPDEPQGKKVRMLLPLPETSAELLKSFKSKLRSQIHKSEKNGLTYQIGNSTELLDAFYQIFIHNMRKLGSPVHSKDWYRALRENYQNDFIISIVYTEKTAIGAGIVLRNNSKACIPWASTLAEYNRLAPNMLLYWSLLKEMTDSGAKEFDFGRSTFGEGTFKFKQQWGAQPLPLHWFLPGQGQLPSKQSTNSSKLRKIVEQTWPKLPIGITTLIGPRIRKYISL</sequence>
<accession>A0A3B1A3L7</accession>
<dbReference type="NCBIfam" id="TIGR03019">
    <property type="entry name" value="pepcterm_femAB"/>
    <property type="match status" value="1"/>
</dbReference>
<organism evidence="2">
    <name type="scientific">hydrothermal vent metagenome</name>
    <dbReference type="NCBI Taxonomy" id="652676"/>
    <lineage>
        <taxon>unclassified sequences</taxon>
        <taxon>metagenomes</taxon>
        <taxon>ecological metagenomes</taxon>
    </lineage>
</organism>
<reference evidence="2" key="1">
    <citation type="submission" date="2018-06" db="EMBL/GenBank/DDBJ databases">
        <authorList>
            <person name="Zhirakovskaya E."/>
        </authorList>
    </citation>
    <scope>NUCLEOTIDE SEQUENCE</scope>
</reference>
<proteinExistence type="predicted"/>
<dbReference type="EMBL" id="UOFO01000125">
    <property type="protein sequence ID" value="VAW87496.1"/>
    <property type="molecule type" value="Genomic_DNA"/>
</dbReference>
<dbReference type="InterPro" id="IPR038740">
    <property type="entry name" value="BioF2-like_GNAT_dom"/>
</dbReference>